<organism evidence="2 3">
    <name type="scientific">Cucumis melo</name>
    <name type="common">Muskmelon</name>
    <dbReference type="NCBI Taxonomy" id="3656"/>
    <lineage>
        <taxon>Eukaryota</taxon>
        <taxon>Viridiplantae</taxon>
        <taxon>Streptophyta</taxon>
        <taxon>Embryophyta</taxon>
        <taxon>Tracheophyta</taxon>
        <taxon>Spermatophyta</taxon>
        <taxon>Magnoliopsida</taxon>
        <taxon>eudicotyledons</taxon>
        <taxon>Gunneridae</taxon>
        <taxon>Pentapetalae</taxon>
        <taxon>rosids</taxon>
        <taxon>fabids</taxon>
        <taxon>Cucurbitales</taxon>
        <taxon>Cucurbitaceae</taxon>
        <taxon>Benincaseae</taxon>
        <taxon>Cucumis</taxon>
    </lineage>
</organism>
<dbReference type="PANTHER" id="PTHR10775:SF185">
    <property type="entry name" value="OS08G0208400 PROTEIN"/>
    <property type="match status" value="1"/>
</dbReference>
<evidence type="ECO:0000313" key="2">
    <source>
        <dbReference type="Proteomes" id="UP001652600"/>
    </source>
</evidence>
<dbReference type="InterPro" id="IPR004242">
    <property type="entry name" value="Transposase_21"/>
</dbReference>
<keyword evidence="2" id="KW-1185">Reference proteome</keyword>
<accession>A0ABM3KJ73</accession>
<name>A0ABM3KJ73_CUCME</name>
<gene>
    <name evidence="3" type="primary">LOC127148367</name>
</gene>
<dbReference type="InterPro" id="IPR029480">
    <property type="entry name" value="Transpos_assoc"/>
</dbReference>
<protein>
    <submittedName>
        <fullName evidence="3">Uncharacterized protein LOC127148367</fullName>
    </submittedName>
</protein>
<sequence length="531" mass="62079">MDRSWINLKDRASSEYFDGVANFIEIATNHLDEEERTRCPCSNCLNVNWNRLDVIERHLYKYGMSPTYKRWIFHRDVVDLSPFLRSNLRFLGATFSNVSECREENVNIRENIGVRDTMDDEMVEMIHNLHGPMFEECRRESNEQVESDKISGMFPEIEDELYLGCLKFTSFNFLVKLMHIKVFNRWSDKSFNMLLELLNEAFLNGVKLPASYYEAKKRLRDLGMGYESIHVCKFDCALFWKDYASLDKCPHCGESRYRLNDKKRKQIPHKVLRYFPLKARLQRLFLSKHTAEDMRWHKDKRCETKGILQHPDDVEGWKHFDEQYPCFASYARNVRLALSSDGFNPFGNVSTSYSMWPVILIPYNLPPWKCMKAPFTFLSLLIPGPRSLGKEIDIYLQPLIDELNELWVNGIQTYDSFSASFFQLRAVLLWTINDFSAYGDLSGWRTKGTILNIDGKTKDTIKACEDLANLKIRKELHIQEIGNKCVKSHASYTLTAAEKVNFCMFLKAVKFPYGFASNISRCVNLKAKYMV</sequence>
<dbReference type="Proteomes" id="UP001652600">
    <property type="component" value="Chromosome 1"/>
</dbReference>
<reference evidence="2" key="1">
    <citation type="submission" date="2025-05" db="UniProtKB">
        <authorList>
            <consortium name="RefSeq"/>
        </authorList>
    </citation>
    <scope>NUCLEOTIDE SEQUENCE [LARGE SCALE GENOMIC DNA]</scope>
</reference>
<reference evidence="3" key="2">
    <citation type="submission" date="2025-08" db="UniProtKB">
        <authorList>
            <consortium name="RefSeq"/>
        </authorList>
    </citation>
    <scope>IDENTIFICATION</scope>
    <source>
        <tissue evidence="3">Stem</tissue>
    </source>
</reference>
<dbReference type="RefSeq" id="XP_050937818.1">
    <property type="nucleotide sequence ID" value="XM_051081861.1"/>
</dbReference>
<proteinExistence type="predicted"/>
<dbReference type="Pfam" id="PF02992">
    <property type="entry name" value="Transposase_21"/>
    <property type="match status" value="1"/>
</dbReference>
<dbReference type="PANTHER" id="PTHR10775">
    <property type="entry name" value="OS08G0208400 PROTEIN"/>
    <property type="match status" value="1"/>
</dbReference>
<feature type="domain" description="Transposase-associated" evidence="1">
    <location>
        <begin position="3"/>
        <end position="74"/>
    </location>
</feature>
<dbReference type="Pfam" id="PF13963">
    <property type="entry name" value="Transpos_assoc"/>
    <property type="match status" value="1"/>
</dbReference>
<evidence type="ECO:0000259" key="1">
    <source>
        <dbReference type="Pfam" id="PF13963"/>
    </source>
</evidence>
<dbReference type="GeneID" id="127148367"/>
<evidence type="ECO:0000313" key="3">
    <source>
        <dbReference type="RefSeq" id="XP_050937818.1"/>
    </source>
</evidence>